<dbReference type="InterPro" id="IPR027417">
    <property type="entry name" value="P-loop_NTPase"/>
</dbReference>
<keyword evidence="3" id="KW-1185">Reference proteome</keyword>
<proteinExistence type="predicted"/>
<protein>
    <submittedName>
        <fullName evidence="2">AAA family ATPase</fullName>
    </submittedName>
</protein>
<sequence length="367" mass="41910">MVEEDKSIKSRTIMLKSLVIENFRCFPHFELSNLGRVNLLVGKNNSGKSSILESIKLLYSGGHLSDFAEIAVVRHEYDYDFKDSDAVEFSNFFFGRDPEDDSFFELTSIQEHSNNRNELEKCGLRALVKLGYKSELGQMYYEVVPEIRINEKVDKNPSFLLYGQDIKFIKKYSKKGVNSGKITRLVPPQSLVISDMIDLFENVELTEKEYLVYQALQSIDSSIERVAPTNRKGNASFRVKLYDCNRPVPIGSMGDGIRRMLGLALSIVNVKDGILLVDEIDTGLHYTAMDDMWKMIWQTANDLNVQVFATTHSNDCWKSLAELAGTLDKNSDEIAIHRIEKERNYSITYSREEMIAALEENYEVRGA</sequence>
<accession>A0ABR9VLX0</accession>
<dbReference type="EMBL" id="JADEVV010000001">
    <property type="protein sequence ID" value="MBE9252342.1"/>
    <property type="molecule type" value="Genomic_DNA"/>
</dbReference>
<dbReference type="InterPro" id="IPR051396">
    <property type="entry name" value="Bact_Antivir_Def_Nuclease"/>
</dbReference>
<feature type="domain" description="Endonuclease GajA/Old nuclease/RecF-like AAA" evidence="1">
    <location>
        <begin position="143"/>
        <end position="315"/>
    </location>
</feature>
<dbReference type="Pfam" id="PF13175">
    <property type="entry name" value="AAA_15"/>
    <property type="match status" value="2"/>
</dbReference>
<evidence type="ECO:0000313" key="3">
    <source>
        <dbReference type="Proteomes" id="UP000658720"/>
    </source>
</evidence>
<dbReference type="SUPFAM" id="SSF52540">
    <property type="entry name" value="P-loop containing nucleoside triphosphate hydrolases"/>
    <property type="match status" value="1"/>
</dbReference>
<evidence type="ECO:0000313" key="2">
    <source>
        <dbReference type="EMBL" id="MBE9252342.1"/>
    </source>
</evidence>
<dbReference type="Proteomes" id="UP000658720">
    <property type="component" value="Unassembled WGS sequence"/>
</dbReference>
<evidence type="ECO:0000259" key="1">
    <source>
        <dbReference type="Pfam" id="PF13175"/>
    </source>
</evidence>
<reference evidence="2 3" key="1">
    <citation type="submission" date="2020-10" db="EMBL/GenBank/DDBJ databases">
        <authorList>
            <person name="Castelo-Branco R."/>
            <person name="Eusebio N."/>
            <person name="Adriana R."/>
            <person name="Vieira A."/>
            <person name="Brugerolle De Fraissinette N."/>
            <person name="Rezende De Castro R."/>
            <person name="Schneider M.P."/>
            <person name="Vasconcelos V."/>
            <person name="Leao P.N."/>
        </authorList>
    </citation>
    <scope>NUCLEOTIDE SEQUENCE [LARGE SCALE GENOMIC DNA]</scope>
    <source>
        <strain evidence="2 3">LEGE 00031</strain>
    </source>
</reference>
<comment type="caution">
    <text evidence="2">The sequence shown here is derived from an EMBL/GenBank/DDBJ whole genome shotgun (WGS) entry which is preliminary data.</text>
</comment>
<dbReference type="InterPro" id="IPR041685">
    <property type="entry name" value="AAA_GajA/Old/RecF-like"/>
</dbReference>
<dbReference type="Gene3D" id="3.40.50.300">
    <property type="entry name" value="P-loop containing nucleotide triphosphate hydrolases"/>
    <property type="match status" value="2"/>
</dbReference>
<gene>
    <name evidence="2" type="ORF">IQ217_00425</name>
</gene>
<organism evidence="2 3">
    <name type="scientific">Synechocystis salina LEGE 00031</name>
    <dbReference type="NCBI Taxonomy" id="1828736"/>
    <lineage>
        <taxon>Bacteria</taxon>
        <taxon>Bacillati</taxon>
        <taxon>Cyanobacteriota</taxon>
        <taxon>Cyanophyceae</taxon>
        <taxon>Synechococcales</taxon>
        <taxon>Merismopediaceae</taxon>
        <taxon>Synechocystis</taxon>
    </lineage>
</organism>
<name>A0ABR9VLX0_9SYNC</name>
<dbReference type="PANTHER" id="PTHR43581:SF4">
    <property type="entry name" value="ATP_GTP PHOSPHATASE"/>
    <property type="match status" value="1"/>
</dbReference>
<dbReference type="PANTHER" id="PTHR43581">
    <property type="entry name" value="ATP/GTP PHOSPHATASE"/>
    <property type="match status" value="1"/>
</dbReference>
<dbReference type="RefSeq" id="WP_194018516.1">
    <property type="nucleotide sequence ID" value="NZ_JADEVV010000001.1"/>
</dbReference>
<feature type="domain" description="Endonuclease GajA/Old nuclease/RecF-like AAA" evidence="1">
    <location>
        <begin position="14"/>
        <end position="77"/>
    </location>
</feature>